<keyword evidence="1" id="KW-1133">Transmembrane helix</keyword>
<evidence type="ECO:0000313" key="2">
    <source>
        <dbReference type="EMBL" id="SPW74405.1"/>
    </source>
</evidence>
<name>A0A2X1LFS0_ECOLX</name>
<dbReference type="Proteomes" id="UP000250991">
    <property type="component" value="Unassembled WGS sequence"/>
</dbReference>
<dbReference type="AlphaFoldDB" id="A0A2X1LFS0"/>
<protein>
    <submittedName>
        <fullName evidence="2">Uncharacterized protein</fullName>
    </submittedName>
</protein>
<dbReference type="EMBL" id="UARW01000008">
    <property type="protein sequence ID" value="SPW74405.1"/>
    <property type="molecule type" value="Genomic_DNA"/>
</dbReference>
<keyword evidence="1" id="KW-0812">Transmembrane</keyword>
<gene>
    <name evidence="2" type="ORF">NCTC8009_00822</name>
</gene>
<organism evidence="2 3">
    <name type="scientific">Escherichia coli</name>
    <dbReference type="NCBI Taxonomy" id="562"/>
    <lineage>
        <taxon>Bacteria</taxon>
        <taxon>Pseudomonadati</taxon>
        <taxon>Pseudomonadota</taxon>
        <taxon>Gammaproteobacteria</taxon>
        <taxon>Enterobacterales</taxon>
        <taxon>Enterobacteriaceae</taxon>
        <taxon>Escherichia</taxon>
    </lineage>
</organism>
<evidence type="ECO:0000313" key="3">
    <source>
        <dbReference type="Proteomes" id="UP000250991"/>
    </source>
</evidence>
<reference evidence="2 3" key="1">
    <citation type="submission" date="2018-06" db="EMBL/GenBank/DDBJ databases">
        <authorList>
            <consortium name="Pathogen Informatics"/>
            <person name="Doyle S."/>
        </authorList>
    </citation>
    <scope>NUCLEOTIDE SEQUENCE [LARGE SCALE GENOMIC DNA]</scope>
    <source>
        <strain evidence="2 3">NCTC8009</strain>
    </source>
</reference>
<accession>A0A2X1LFS0</accession>
<feature type="transmembrane region" description="Helical" evidence="1">
    <location>
        <begin position="27"/>
        <end position="46"/>
    </location>
</feature>
<proteinExistence type="predicted"/>
<sequence>MFLTFYRVLNGYCVRILSTFIDKARPFLLQSPAVGLISALYKLILYSSKRAVSKRMIRLLHASGKCRRRYI</sequence>
<evidence type="ECO:0000256" key="1">
    <source>
        <dbReference type="SAM" id="Phobius"/>
    </source>
</evidence>
<keyword evidence="1" id="KW-0472">Membrane</keyword>